<dbReference type="AlphaFoldDB" id="A0AAE1N7E1"/>
<proteinExistence type="predicted"/>
<dbReference type="Proteomes" id="UP001293593">
    <property type="component" value="Unassembled WGS sequence"/>
</dbReference>
<organism evidence="1 2">
    <name type="scientific">Acacia crassicarpa</name>
    <name type="common">northern wattle</name>
    <dbReference type="NCBI Taxonomy" id="499986"/>
    <lineage>
        <taxon>Eukaryota</taxon>
        <taxon>Viridiplantae</taxon>
        <taxon>Streptophyta</taxon>
        <taxon>Embryophyta</taxon>
        <taxon>Tracheophyta</taxon>
        <taxon>Spermatophyta</taxon>
        <taxon>Magnoliopsida</taxon>
        <taxon>eudicotyledons</taxon>
        <taxon>Gunneridae</taxon>
        <taxon>Pentapetalae</taxon>
        <taxon>rosids</taxon>
        <taxon>fabids</taxon>
        <taxon>Fabales</taxon>
        <taxon>Fabaceae</taxon>
        <taxon>Caesalpinioideae</taxon>
        <taxon>mimosoid clade</taxon>
        <taxon>Acacieae</taxon>
        <taxon>Acacia</taxon>
    </lineage>
</organism>
<sequence length="194" mass="22279">MGFRDLLVMNDALLAKTAWRLMQRPNDLWARVIKSVYFPNQEFLDAEKGYKTSWCWSSILEGRNFLRKDLMWDIGSGVDIRIWGDPWVPGDIFPARPRNTDIPIIKEGRVSDLIVDGQWNLSIISPYVSTEVKEAIYRMPIPSNGLEDKLVWATARDGVYTVKLGYHRQKDQISCNVNRPGSSTFIPSGCWKLV</sequence>
<name>A0AAE1N7E1_9FABA</name>
<dbReference type="EMBL" id="JAWXYG010000001">
    <property type="protein sequence ID" value="KAK4284017.1"/>
    <property type="molecule type" value="Genomic_DNA"/>
</dbReference>
<evidence type="ECO:0000313" key="2">
    <source>
        <dbReference type="Proteomes" id="UP001293593"/>
    </source>
</evidence>
<gene>
    <name evidence="1" type="ORF">QN277_000907</name>
</gene>
<keyword evidence="2" id="KW-1185">Reference proteome</keyword>
<protein>
    <submittedName>
        <fullName evidence="1">Uncharacterized protein</fullName>
    </submittedName>
</protein>
<evidence type="ECO:0000313" key="1">
    <source>
        <dbReference type="EMBL" id="KAK4284017.1"/>
    </source>
</evidence>
<comment type="caution">
    <text evidence="1">The sequence shown here is derived from an EMBL/GenBank/DDBJ whole genome shotgun (WGS) entry which is preliminary data.</text>
</comment>
<accession>A0AAE1N7E1</accession>
<reference evidence="1" key="1">
    <citation type="submission" date="2023-10" db="EMBL/GenBank/DDBJ databases">
        <title>Chromosome-level genome of the transformable northern wattle, Acacia crassicarpa.</title>
        <authorList>
            <person name="Massaro I."/>
            <person name="Sinha N.R."/>
            <person name="Poethig S."/>
            <person name="Leichty A.R."/>
        </authorList>
    </citation>
    <scope>NUCLEOTIDE SEQUENCE</scope>
    <source>
        <strain evidence="1">Acra3RX</strain>
        <tissue evidence="1">Leaf</tissue>
    </source>
</reference>